<dbReference type="CDD" id="cd00067">
    <property type="entry name" value="GAL4"/>
    <property type="match status" value="1"/>
</dbReference>
<dbReference type="EMBL" id="KQ947445">
    <property type="protein sequence ID" value="KUJ06576.1"/>
    <property type="molecule type" value="Genomic_DNA"/>
</dbReference>
<keyword evidence="11" id="KW-1185">Reference proteome</keyword>
<dbReference type="GO" id="GO:0005634">
    <property type="term" value="C:nucleus"/>
    <property type="evidence" value="ECO:0007669"/>
    <property type="project" value="UniProtKB-SubCell"/>
</dbReference>
<evidence type="ECO:0000313" key="10">
    <source>
        <dbReference type="EMBL" id="KUJ06576.1"/>
    </source>
</evidence>
<dbReference type="InterPro" id="IPR051615">
    <property type="entry name" value="Transcr_Regulatory_Elem"/>
</dbReference>
<dbReference type="GeneID" id="28820008"/>
<dbReference type="CDD" id="cd12148">
    <property type="entry name" value="fungal_TF_MHR"/>
    <property type="match status" value="1"/>
</dbReference>
<dbReference type="RefSeq" id="XP_018060931.1">
    <property type="nucleotide sequence ID" value="XM_018210282.1"/>
</dbReference>
<dbReference type="InterPro" id="IPR001138">
    <property type="entry name" value="Zn2Cys6_DnaBD"/>
</dbReference>
<keyword evidence="4" id="KW-0805">Transcription regulation</keyword>
<accession>A0A132B2G4</accession>
<protein>
    <recommendedName>
        <fullName evidence="9">Zn(2)-C6 fungal-type domain-containing protein</fullName>
    </recommendedName>
</protein>
<dbReference type="PANTHER" id="PTHR31313">
    <property type="entry name" value="TY1 ENHANCER ACTIVATOR"/>
    <property type="match status" value="1"/>
</dbReference>
<dbReference type="InterPro" id="IPR036864">
    <property type="entry name" value="Zn2-C6_fun-type_DNA-bd_sf"/>
</dbReference>
<gene>
    <name evidence="10" type="ORF">LY89DRAFT_603076</name>
</gene>
<evidence type="ECO:0000256" key="1">
    <source>
        <dbReference type="ARBA" id="ARBA00004123"/>
    </source>
</evidence>
<keyword evidence="3" id="KW-0862">Zinc</keyword>
<evidence type="ECO:0000256" key="5">
    <source>
        <dbReference type="ARBA" id="ARBA00023125"/>
    </source>
</evidence>
<dbReference type="KEGG" id="psco:LY89DRAFT_603076"/>
<evidence type="ECO:0000256" key="8">
    <source>
        <dbReference type="SAM" id="MobiDB-lite"/>
    </source>
</evidence>
<proteinExistence type="predicted"/>
<evidence type="ECO:0000259" key="9">
    <source>
        <dbReference type="PROSITE" id="PS50048"/>
    </source>
</evidence>
<dbReference type="GO" id="GO:0008270">
    <property type="term" value="F:zinc ion binding"/>
    <property type="evidence" value="ECO:0007669"/>
    <property type="project" value="InterPro"/>
</dbReference>
<dbReference type="GO" id="GO:0006351">
    <property type="term" value="P:DNA-templated transcription"/>
    <property type="evidence" value="ECO:0007669"/>
    <property type="project" value="InterPro"/>
</dbReference>
<feature type="compositionally biased region" description="Low complexity" evidence="8">
    <location>
        <begin position="114"/>
        <end position="123"/>
    </location>
</feature>
<evidence type="ECO:0000256" key="3">
    <source>
        <dbReference type="ARBA" id="ARBA00022833"/>
    </source>
</evidence>
<sequence length="638" mass="71649">MDASYRRRSRGAGIVTPNACTECRRKRAKCDGQKPCTRCASQLADCIYEAPARQTKDEMRSEIRRLQEYQRQSKMMLEALASDGGAGDVLQMLKKGEAVEDISRRLEASKLPEASSTPSTTATKNGNLTSSIHQLPFEFEDWLEQWARANLLESAFRHEQGSRRPSQELLLDHSPTDYLETWTTVTSDRTLVEHLLALYFCWEYPIFATIKQEQFMLHFFTGNPRYCSSLLVNALLALACRFSERAGNNLGDAFFAEATRLINTEKRHALTTVQALGVMSIREASCGRINESVFLSGQSISLAIEMGLHVETDSEDEPVREATFWGAFSLNKMLSLVTCSLPQTSYQIPLPAKPAIIDRDEQSLWVPYTDYGEPLGLQFGQPSNLRSVYWTFCELSEKVYNALHILYSPVSGMNSAKLIELYKLYLEWYDTIPDSLRLGQNSTPSVLFAHLFYHSATLILFQPFIKLRLVSSSIVPLEVCLQAASAITGLVKSYSDLYTLRLTPSFVPYFVLQSSIIHLIAIKMDSSNIDARMKLEQGIRDLEAMGSCHGFALRAIEALSVLAVRWEVDVQFAQNESPNSDLMDYFSADVPTLGRVHSIGSDSEGEPFLFSPFPLQGLPCLGVGELLERDGFTMHTWI</sequence>
<evidence type="ECO:0000256" key="2">
    <source>
        <dbReference type="ARBA" id="ARBA00022723"/>
    </source>
</evidence>
<dbReference type="SMART" id="SM00066">
    <property type="entry name" value="GAL4"/>
    <property type="match status" value="1"/>
</dbReference>
<reference evidence="10 11" key="1">
    <citation type="submission" date="2015-10" db="EMBL/GenBank/DDBJ databases">
        <title>Full genome of DAOMC 229536 Phialocephala scopiformis, a fungal endophyte of spruce producing the potent anti-insectan compound rugulosin.</title>
        <authorList>
            <consortium name="DOE Joint Genome Institute"/>
            <person name="Walker A.K."/>
            <person name="Frasz S.L."/>
            <person name="Seifert K.A."/>
            <person name="Miller J.D."/>
            <person name="Mondo S.J."/>
            <person name="Labutti K."/>
            <person name="Lipzen A."/>
            <person name="Dockter R."/>
            <person name="Kennedy M."/>
            <person name="Grigoriev I.V."/>
            <person name="Spatafora J.W."/>
        </authorList>
    </citation>
    <scope>NUCLEOTIDE SEQUENCE [LARGE SCALE GENOMIC DNA]</scope>
    <source>
        <strain evidence="10 11">CBS 120377</strain>
    </source>
</reference>
<dbReference type="InParanoid" id="A0A132B2G4"/>
<name>A0A132B2G4_MOLSC</name>
<dbReference type="SUPFAM" id="SSF57701">
    <property type="entry name" value="Zn2/Cys6 DNA-binding domain"/>
    <property type="match status" value="1"/>
</dbReference>
<dbReference type="Pfam" id="PF00172">
    <property type="entry name" value="Zn_clus"/>
    <property type="match status" value="1"/>
</dbReference>
<dbReference type="PROSITE" id="PS00463">
    <property type="entry name" value="ZN2_CY6_FUNGAL_1"/>
    <property type="match status" value="1"/>
</dbReference>
<dbReference type="STRING" id="149040.A0A132B2G4"/>
<feature type="region of interest" description="Disordered" evidence="8">
    <location>
        <begin position="107"/>
        <end position="127"/>
    </location>
</feature>
<dbReference type="AlphaFoldDB" id="A0A132B2G4"/>
<dbReference type="Pfam" id="PF04082">
    <property type="entry name" value="Fungal_trans"/>
    <property type="match status" value="1"/>
</dbReference>
<evidence type="ECO:0000256" key="4">
    <source>
        <dbReference type="ARBA" id="ARBA00023015"/>
    </source>
</evidence>
<organism evidence="10 11">
    <name type="scientific">Mollisia scopiformis</name>
    <name type="common">Conifer needle endophyte fungus</name>
    <name type="synonym">Phialocephala scopiformis</name>
    <dbReference type="NCBI Taxonomy" id="149040"/>
    <lineage>
        <taxon>Eukaryota</taxon>
        <taxon>Fungi</taxon>
        <taxon>Dikarya</taxon>
        <taxon>Ascomycota</taxon>
        <taxon>Pezizomycotina</taxon>
        <taxon>Leotiomycetes</taxon>
        <taxon>Helotiales</taxon>
        <taxon>Mollisiaceae</taxon>
        <taxon>Mollisia</taxon>
    </lineage>
</organism>
<evidence type="ECO:0000256" key="7">
    <source>
        <dbReference type="ARBA" id="ARBA00023242"/>
    </source>
</evidence>
<dbReference type="GO" id="GO:0003677">
    <property type="term" value="F:DNA binding"/>
    <property type="evidence" value="ECO:0007669"/>
    <property type="project" value="UniProtKB-KW"/>
</dbReference>
<keyword evidence="5" id="KW-0238">DNA-binding</keyword>
<dbReference type="Proteomes" id="UP000070700">
    <property type="component" value="Unassembled WGS sequence"/>
</dbReference>
<dbReference type="GO" id="GO:0000981">
    <property type="term" value="F:DNA-binding transcription factor activity, RNA polymerase II-specific"/>
    <property type="evidence" value="ECO:0007669"/>
    <property type="project" value="InterPro"/>
</dbReference>
<dbReference type="PROSITE" id="PS50048">
    <property type="entry name" value="ZN2_CY6_FUNGAL_2"/>
    <property type="match status" value="1"/>
</dbReference>
<evidence type="ECO:0000256" key="6">
    <source>
        <dbReference type="ARBA" id="ARBA00023163"/>
    </source>
</evidence>
<dbReference type="InterPro" id="IPR007219">
    <property type="entry name" value="XnlR_reg_dom"/>
</dbReference>
<keyword evidence="7" id="KW-0539">Nucleus</keyword>
<keyword evidence="6" id="KW-0804">Transcription</keyword>
<dbReference type="Gene3D" id="4.10.240.10">
    <property type="entry name" value="Zn(2)-C6 fungal-type DNA-binding domain"/>
    <property type="match status" value="1"/>
</dbReference>
<comment type="subcellular location">
    <subcellularLocation>
        <location evidence="1">Nucleus</location>
    </subcellularLocation>
</comment>
<evidence type="ECO:0000313" key="11">
    <source>
        <dbReference type="Proteomes" id="UP000070700"/>
    </source>
</evidence>
<feature type="domain" description="Zn(2)-C6 fungal-type" evidence="9">
    <location>
        <begin position="19"/>
        <end position="48"/>
    </location>
</feature>
<keyword evidence="2" id="KW-0479">Metal-binding</keyword>
<dbReference type="PANTHER" id="PTHR31313:SF4">
    <property type="entry name" value="CONIDIAL DEVELOPMENT PROTEIN FLUFFY"/>
    <property type="match status" value="1"/>
</dbReference>
<dbReference type="OrthoDB" id="2123952at2759"/>